<dbReference type="Pfam" id="PF00067">
    <property type="entry name" value="p450"/>
    <property type="match status" value="1"/>
</dbReference>
<dbReference type="EMBL" id="VCAU01000046">
    <property type="protein sequence ID" value="KAF9888504.1"/>
    <property type="molecule type" value="Genomic_DNA"/>
</dbReference>
<dbReference type="Proteomes" id="UP001194746">
    <property type="component" value="Unassembled WGS sequence"/>
</dbReference>
<dbReference type="InterPro" id="IPR036396">
    <property type="entry name" value="Cyt_P450_sf"/>
</dbReference>
<proteinExistence type="inferred from homology"/>
<dbReference type="GO" id="GO:0005506">
    <property type="term" value="F:iron ion binding"/>
    <property type="evidence" value="ECO:0007669"/>
    <property type="project" value="InterPro"/>
</dbReference>
<keyword evidence="3 8" id="KW-0349">Heme</keyword>
<dbReference type="CDD" id="cd11059">
    <property type="entry name" value="CYP_fungal"/>
    <property type="match status" value="1"/>
</dbReference>
<dbReference type="FunFam" id="1.10.630.10:FF:000093">
    <property type="entry name" value="Cytochrome P450 monooxygenase"/>
    <property type="match status" value="1"/>
</dbReference>
<keyword evidence="11" id="KW-1185">Reference proteome</keyword>
<evidence type="ECO:0000256" key="7">
    <source>
        <dbReference type="ARBA" id="ARBA00023033"/>
    </source>
</evidence>
<evidence type="ECO:0000313" key="11">
    <source>
        <dbReference type="Proteomes" id="UP001194746"/>
    </source>
</evidence>
<dbReference type="PROSITE" id="PS00086">
    <property type="entry name" value="CYTOCHROME_P450"/>
    <property type="match status" value="1"/>
</dbReference>
<dbReference type="InterPro" id="IPR001128">
    <property type="entry name" value="Cyt_P450"/>
</dbReference>
<evidence type="ECO:0008006" key="12">
    <source>
        <dbReference type="Google" id="ProtNLM"/>
    </source>
</evidence>
<dbReference type="GO" id="GO:0020037">
    <property type="term" value="F:heme binding"/>
    <property type="evidence" value="ECO:0007669"/>
    <property type="project" value="InterPro"/>
</dbReference>
<reference evidence="10" key="1">
    <citation type="journal article" date="2019" name="Beilstein J. Org. Chem.">
        <title>Nanangenines: drimane sesquiterpenoids as the dominant metabolite cohort of a novel Australian fungus, Aspergillus nanangensis.</title>
        <authorList>
            <person name="Lacey H.J."/>
            <person name="Gilchrist C.L.M."/>
            <person name="Crombie A."/>
            <person name="Kalaitzis J.A."/>
            <person name="Vuong D."/>
            <person name="Rutledge P.J."/>
            <person name="Turner P."/>
            <person name="Pitt J.I."/>
            <person name="Lacey E."/>
            <person name="Chooi Y.H."/>
            <person name="Piggott A.M."/>
        </authorList>
    </citation>
    <scope>NUCLEOTIDE SEQUENCE</scope>
    <source>
        <strain evidence="10">MST-FP2251</strain>
    </source>
</reference>
<dbReference type="InterPro" id="IPR002401">
    <property type="entry name" value="Cyt_P450_E_grp-I"/>
</dbReference>
<feature type="binding site" description="axial binding residue" evidence="8">
    <location>
        <position position="445"/>
    </location>
    <ligand>
        <name>heme</name>
        <dbReference type="ChEBI" id="CHEBI:30413"/>
    </ligand>
    <ligandPart>
        <name>Fe</name>
        <dbReference type="ChEBI" id="CHEBI:18248"/>
    </ligandPart>
</feature>
<accession>A0AAD4CL22</accession>
<dbReference type="PRINTS" id="PR00463">
    <property type="entry name" value="EP450I"/>
</dbReference>
<dbReference type="InterPro" id="IPR017972">
    <property type="entry name" value="Cyt_P450_CS"/>
</dbReference>
<keyword evidence="6 8" id="KW-0408">Iron</keyword>
<protein>
    <recommendedName>
        <fullName evidence="12">Cytochrome P450</fullName>
    </recommendedName>
</protein>
<dbReference type="GO" id="GO:0016705">
    <property type="term" value="F:oxidoreductase activity, acting on paired donors, with incorporation or reduction of molecular oxygen"/>
    <property type="evidence" value="ECO:0007669"/>
    <property type="project" value="InterPro"/>
</dbReference>
<sequence length="500" mass="55191">MLKATANSTLTNTSTFQLGFSRRLKAKFVTAMIYKAFKSPVRHIPGPFHTLITRLPLKYYIVTGQRLHYVHSLLRAYGPIVRISPHEIATCDPDAFTSIHRIGSGFLKSPWYDTISSAPEPGIFMMRDPKEHAARRKLFARAFSKNALGKNWGSVIRAKVDKAVEQLKSEGKGKGEVDILKWWTLMATDVIGHLSFGQSFNMLDIGRKTNYINVLESSLFGSGMRAELPLLHALARFIPIQSIQAIVNGDAYLQDYGRRAVSNLRRQSGNAANLFGTMLNSSIAGESDMQDSLSDRSICLEAGNLIVAGSDTTAVTLTYLTWAVLKKPELQLKLEAEVATLNEDFEDADVERLPLVAAVIEETLRLYGAAPGSLPRTVPSGGSTLAGYFIPEGYSIETQAYTLHRDPNIFANPLQFDESRFLDSSPLTATQKQVFSPFGAGSRVCIGVHLARSELRLSAAAFFRKCRGARLSGMMTDEMMEIENHFLIAPKAHVCNIVIP</sequence>
<dbReference type="GO" id="GO:0004497">
    <property type="term" value="F:monooxygenase activity"/>
    <property type="evidence" value="ECO:0007669"/>
    <property type="project" value="UniProtKB-KW"/>
</dbReference>
<reference evidence="10" key="2">
    <citation type="submission" date="2020-02" db="EMBL/GenBank/DDBJ databases">
        <authorList>
            <person name="Gilchrist C.L.M."/>
            <person name="Chooi Y.-H."/>
        </authorList>
    </citation>
    <scope>NUCLEOTIDE SEQUENCE</scope>
    <source>
        <strain evidence="10">MST-FP2251</strain>
    </source>
</reference>
<dbReference type="PANTHER" id="PTHR24305:SF96">
    <property type="entry name" value="CYTOCHROME P450 MONOOXYGENASE STCB-RELATED"/>
    <property type="match status" value="1"/>
</dbReference>
<keyword evidence="5 9" id="KW-0560">Oxidoreductase</keyword>
<evidence type="ECO:0000256" key="6">
    <source>
        <dbReference type="ARBA" id="ARBA00023004"/>
    </source>
</evidence>
<gene>
    <name evidence="10" type="ORF">FE257_008611</name>
</gene>
<dbReference type="PANTHER" id="PTHR24305">
    <property type="entry name" value="CYTOCHROME P450"/>
    <property type="match status" value="1"/>
</dbReference>
<organism evidence="10 11">
    <name type="scientific">Aspergillus nanangensis</name>
    <dbReference type="NCBI Taxonomy" id="2582783"/>
    <lineage>
        <taxon>Eukaryota</taxon>
        <taxon>Fungi</taxon>
        <taxon>Dikarya</taxon>
        <taxon>Ascomycota</taxon>
        <taxon>Pezizomycotina</taxon>
        <taxon>Eurotiomycetes</taxon>
        <taxon>Eurotiomycetidae</taxon>
        <taxon>Eurotiales</taxon>
        <taxon>Aspergillaceae</taxon>
        <taxon>Aspergillus</taxon>
        <taxon>Aspergillus subgen. Circumdati</taxon>
    </lineage>
</organism>
<dbReference type="SUPFAM" id="SSF48264">
    <property type="entry name" value="Cytochrome P450"/>
    <property type="match status" value="1"/>
</dbReference>
<dbReference type="AlphaFoldDB" id="A0AAD4CL22"/>
<evidence type="ECO:0000256" key="8">
    <source>
        <dbReference type="PIRSR" id="PIRSR602401-1"/>
    </source>
</evidence>
<comment type="similarity">
    <text evidence="2 9">Belongs to the cytochrome P450 family.</text>
</comment>
<keyword evidence="4 8" id="KW-0479">Metal-binding</keyword>
<dbReference type="PRINTS" id="PR00385">
    <property type="entry name" value="P450"/>
</dbReference>
<dbReference type="Gene3D" id="1.10.630.10">
    <property type="entry name" value="Cytochrome P450"/>
    <property type="match status" value="1"/>
</dbReference>
<keyword evidence="7 9" id="KW-0503">Monooxygenase</keyword>
<evidence type="ECO:0000256" key="9">
    <source>
        <dbReference type="RuleBase" id="RU000461"/>
    </source>
</evidence>
<evidence type="ECO:0000313" key="10">
    <source>
        <dbReference type="EMBL" id="KAF9888504.1"/>
    </source>
</evidence>
<comment type="caution">
    <text evidence="10">The sequence shown here is derived from an EMBL/GenBank/DDBJ whole genome shotgun (WGS) entry which is preliminary data.</text>
</comment>
<comment type="cofactor">
    <cofactor evidence="1 8">
        <name>heme</name>
        <dbReference type="ChEBI" id="CHEBI:30413"/>
    </cofactor>
</comment>
<evidence type="ECO:0000256" key="1">
    <source>
        <dbReference type="ARBA" id="ARBA00001971"/>
    </source>
</evidence>
<evidence type="ECO:0000256" key="2">
    <source>
        <dbReference type="ARBA" id="ARBA00010617"/>
    </source>
</evidence>
<dbReference type="InterPro" id="IPR050121">
    <property type="entry name" value="Cytochrome_P450_monoxygenase"/>
</dbReference>
<evidence type="ECO:0000256" key="3">
    <source>
        <dbReference type="ARBA" id="ARBA00022617"/>
    </source>
</evidence>
<name>A0AAD4CL22_ASPNN</name>
<evidence type="ECO:0000256" key="5">
    <source>
        <dbReference type="ARBA" id="ARBA00023002"/>
    </source>
</evidence>
<evidence type="ECO:0000256" key="4">
    <source>
        <dbReference type="ARBA" id="ARBA00022723"/>
    </source>
</evidence>